<reference evidence="1 2" key="1">
    <citation type="submission" date="2016-06" db="EMBL/GenBank/DDBJ databases">
        <title>Complete genome sequences of Bordetella bronchialis and Bordetella flabilis.</title>
        <authorList>
            <person name="LiPuma J.J."/>
            <person name="Spilker T."/>
        </authorList>
    </citation>
    <scope>NUCLEOTIDE SEQUENCE [LARGE SCALE GENOMIC DNA]</scope>
    <source>
        <strain evidence="1 2">AU17976</strain>
    </source>
</reference>
<organism evidence="1 2">
    <name type="scientific">Bordetella bronchialis</name>
    <dbReference type="NCBI Taxonomy" id="463025"/>
    <lineage>
        <taxon>Bacteria</taxon>
        <taxon>Pseudomonadati</taxon>
        <taxon>Pseudomonadota</taxon>
        <taxon>Betaproteobacteria</taxon>
        <taxon>Burkholderiales</taxon>
        <taxon>Alcaligenaceae</taxon>
        <taxon>Bordetella</taxon>
    </lineage>
</organism>
<dbReference type="EMBL" id="CP016171">
    <property type="protein sequence ID" value="ANN73252.1"/>
    <property type="molecule type" value="Genomic_DNA"/>
</dbReference>
<evidence type="ECO:0000313" key="2">
    <source>
        <dbReference type="Proteomes" id="UP000092213"/>
    </source>
</evidence>
<proteinExistence type="predicted"/>
<sequence>MFIKSSVPEFVCTTFGPFRLFPEKIRSFSNRLLQPLLRFRIGRDLVALGCQLTAAADMYTGAQAFQFSVWNQMTACSGLQRFRHVSRVVGSLPMRREGDAIGV</sequence>
<protein>
    <submittedName>
        <fullName evidence="1">Uncharacterized protein</fullName>
    </submittedName>
</protein>
<dbReference type="AlphaFoldDB" id="A0A193FZS0"/>
<name>A0A193FZS0_9BORD</name>
<gene>
    <name evidence="1" type="ORF">BAU08_19580</name>
</gene>
<dbReference type="Proteomes" id="UP000092213">
    <property type="component" value="Chromosome"/>
</dbReference>
<evidence type="ECO:0000313" key="1">
    <source>
        <dbReference type="EMBL" id="ANN73252.1"/>
    </source>
</evidence>
<accession>A0A193FZS0</accession>